<keyword evidence="2" id="KW-1185">Reference proteome</keyword>
<dbReference type="Proteomes" id="UP001497680">
    <property type="component" value="Unassembled WGS sequence"/>
</dbReference>
<protein>
    <submittedName>
        <fullName evidence="1">Uncharacterized protein</fullName>
    </submittedName>
</protein>
<evidence type="ECO:0000313" key="2">
    <source>
        <dbReference type="Proteomes" id="UP001497680"/>
    </source>
</evidence>
<evidence type="ECO:0000313" key="1">
    <source>
        <dbReference type="EMBL" id="KAI6087564.1"/>
    </source>
</evidence>
<dbReference type="EMBL" id="MU394307">
    <property type="protein sequence ID" value="KAI6087564.1"/>
    <property type="molecule type" value="Genomic_DNA"/>
</dbReference>
<name>A0ACC0D4A7_9PEZI</name>
<reference evidence="1 2" key="1">
    <citation type="journal article" date="2022" name="New Phytol.">
        <title>Ecological generalism drives hyperdiversity of secondary metabolite gene clusters in xylarialean endophytes.</title>
        <authorList>
            <person name="Franco M.E.E."/>
            <person name="Wisecaver J.H."/>
            <person name="Arnold A.E."/>
            <person name="Ju Y.M."/>
            <person name="Slot J.C."/>
            <person name="Ahrendt S."/>
            <person name="Moore L.P."/>
            <person name="Eastman K.E."/>
            <person name="Scott K."/>
            <person name="Konkel Z."/>
            <person name="Mondo S.J."/>
            <person name="Kuo A."/>
            <person name="Hayes R.D."/>
            <person name="Haridas S."/>
            <person name="Andreopoulos B."/>
            <person name="Riley R."/>
            <person name="LaButti K."/>
            <person name="Pangilinan J."/>
            <person name="Lipzen A."/>
            <person name="Amirebrahimi M."/>
            <person name="Yan J."/>
            <person name="Adam C."/>
            <person name="Keymanesh K."/>
            <person name="Ng V."/>
            <person name="Louie K."/>
            <person name="Northen T."/>
            <person name="Drula E."/>
            <person name="Henrissat B."/>
            <person name="Hsieh H.M."/>
            <person name="Youens-Clark K."/>
            <person name="Lutzoni F."/>
            <person name="Miadlikowska J."/>
            <person name="Eastwood D.C."/>
            <person name="Hamelin R.C."/>
            <person name="Grigoriev I.V."/>
            <person name="U'Ren J.M."/>
        </authorList>
    </citation>
    <scope>NUCLEOTIDE SEQUENCE [LARGE SCALE GENOMIC DNA]</scope>
    <source>
        <strain evidence="1 2">ER1909</strain>
    </source>
</reference>
<proteinExistence type="predicted"/>
<gene>
    <name evidence="1" type="ORF">F4821DRAFT_105442</name>
</gene>
<sequence>MTAVVASPSHQSSDDPLPANLPSSAVRYRERESRKQASRLGRVGRPTRISKLPGSRTTQSRKSYAPHPRWGPDREDGRQLAADPNLLLPSDRSRSKPRLERQEAFHQPKTQLYHSDAVEDDSDLYKLGLLYDDEHTRGSYFNLNTIVHSDPVYLVRPTKRAKKRRQDSSYLYLDLSYSSLGSDADVQQFLVPDLHEIPAPLDDRPMARKSHEDDAARKRSYRDAALSTIHELPENPRSLLEPTVSEVTDIPDLMSDEDEDEDESGDWALLEETEVLGTADADASADGEDAADAIPAAGDETWVVLGDGS</sequence>
<accession>A0ACC0D4A7</accession>
<comment type="caution">
    <text evidence="1">The sequence shown here is derived from an EMBL/GenBank/DDBJ whole genome shotgun (WGS) entry which is preliminary data.</text>
</comment>
<organism evidence="1 2">
    <name type="scientific">Hypoxylon rubiginosum</name>
    <dbReference type="NCBI Taxonomy" id="110542"/>
    <lineage>
        <taxon>Eukaryota</taxon>
        <taxon>Fungi</taxon>
        <taxon>Dikarya</taxon>
        <taxon>Ascomycota</taxon>
        <taxon>Pezizomycotina</taxon>
        <taxon>Sordariomycetes</taxon>
        <taxon>Xylariomycetidae</taxon>
        <taxon>Xylariales</taxon>
        <taxon>Hypoxylaceae</taxon>
        <taxon>Hypoxylon</taxon>
    </lineage>
</organism>